<dbReference type="EMBL" id="JAPTGB010000018">
    <property type="protein sequence ID" value="MCZ0861243.1"/>
    <property type="molecule type" value="Genomic_DNA"/>
</dbReference>
<organism evidence="1 2">
    <name type="scientific">Methanocorpusculum petauri</name>
    <dbReference type="NCBI Taxonomy" id="3002863"/>
    <lineage>
        <taxon>Archaea</taxon>
        <taxon>Methanobacteriati</taxon>
        <taxon>Methanobacteriota</taxon>
        <taxon>Stenosarchaea group</taxon>
        <taxon>Methanomicrobia</taxon>
        <taxon>Methanomicrobiales</taxon>
        <taxon>Methanocorpusculaceae</taxon>
        <taxon>Methanocorpusculum</taxon>
    </lineage>
</organism>
<accession>A0ABT4IJH3</accession>
<reference evidence="1" key="1">
    <citation type="submission" date="2022-12" db="EMBL/GenBank/DDBJ databases">
        <title>Isolation and characterisation of novel Methanocorpusculum spp. from native Australian herbivores indicates the genus is ancestrally host-associated.</title>
        <authorList>
            <person name="Volmer J.G."/>
            <person name="Soo R.M."/>
            <person name="Evans P.N."/>
            <person name="Hoedt E.C."/>
            <person name="Astorga Alsina A.L."/>
            <person name="Woodcroft B.J."/>
            <person name="Tyson G.W."/>
            <person name="Hugenholtz P."/>
            <person name="Morrison M."/>
        </authorList>
    </citation>
    <scope>NUCLEOTIDE SEQUENCE</scope>
    <source>
        <strain evidence="1">MG</strain>
    </source>
</reference>
<protein>
    <submittedName>
        <fullName evidence="1">Uncharacterized protein</fullName>
    </submittedName>
</protein>
<gene>
    <name evidence="1" type="ORF">O0S10_08430</name>
</gene>
<proteinExistence type="predicted"/>
<name>A0ABT4IJH3_9EURY</name>
<keyword evidence="2" id="KW-1185">Reference proteome</keyword>
<comment type="caution">
    <text evidence="1">The sequence shown here is derived from an EMBL/GenBank/DDBJ whole genome shotgun (WGS) entry which is preliminary data.</text>
</comment>
<evidence type="ECO:0000313" key="2">
    <source>
        <dbReference type="Proteomes" id="UP001141422"/>
    </source>
</evidence>
<sequence>MTSIALTSMAERASKYTVIQRKNQLSKLCWYAAGTPGNMVSSLKDPSYLIA</sequence>
<evidence type="ECO:0000313" key="1">
    <source>
        <dbReference type="EMBL" id="MCZ0861243.1"/>
    </source>
</evidence>
<dbReference type="Proteomes" id="UP001141422">
    <property type="component" value="Unassembled WGS sequence"/>
</dbReference>
<dbReference type="RefSeq" id="WP_268925432.1">
    <property type="nucleotide sequence ID" value="NZ_JAPTGB010000018.1"/>
</dbReference>